<reference evidence="3" key="1">
    <citation type="submission" date="2021-12" db="EMBL/GenBank/DDBJ databases">
        <authorList>
            <person name="King R."/>
        </authorList>
    </citation>
    <scope>NUCLEOTIDE SEQUENCE</scope>
</reference>
<dbReference type="InterPro" id="IPR058520">
    <property type="entry name" value="DUF8207"/>
</dbReference>
<dbReference type="EMBL" id="OU963862">
    <property type="protein sequence ID" value="CAH0382342.1"/>
    <property type="molecule type" value="Genomic_DNA"/>
</dbReference>
<organism evidence="3 4">
    <name type="scientific">Bemisia tabaci</name>
    <name type="common">Sweetpotato whitefly</name>
    <name type="synonym">Aleurodes tabaci</name>
    <dbReference type="NCBI Taxonomy" id="7038"/>
    <lineage>
        <taxon>Eukaryota</taxon>
        <taxon>Metazoa</taxon>
        <taxon>Ecdysozoa</taxon>
        <taxon>Arthropoda</taxon>
        <taxon>Hexapoda</taxon>
        <taxon>Insecta</taxon>
        <taxon>Pterygota</taxon>
        <taxon>Neoptera</taxon>
        <taxon>Paraneoptera</taxon>
        <taxon>Hemiptera</taxon>
        <taxon>Sternorrhyncha</taxon>
        <taxon>Aleyrodoidea</taxon>
        <taxon>Aleyrodidae</taxon>
        <taxon>Aleyrodinae</taxon>
        <taxon>Bemisia</taxon>
    </lineage>
</organism>
<feature type="region of interest" description="Disordered" evidence="1">
    <location>
        <begin position="76"/>
        <end position="99"/>
    </location>
</feature>
<dbReference type="PANTHER" id="PTHR35374:SF1">
    <property type="entry name" value="PROTEIN KINASE DOMAIN-CONTAINING PROTEIN"/>
    <property type="match status" value="1"/>
</dbReference>
<evidence type="ECO:0000313" key="4">
    <source>
        <dbReference type="Proteomes" id="UP001152759"/>
    </source>
</evidence>
<sequence length="307" mass="35349">MEKHLKEEIIKASDSIRKKFRSLKKDESLELETNEKRLAPLVSPLKTLIDLTQQKDHEVKVEPKIKVEPRIVVSKTPRKRKPKEFEADSLEEDNETSGEEIYESLDEISDTSLQKWNDYASTLGPQSKSYLNGKLFSAQPGHYDSKFGVRMDTKSNNWKIGTKPIEFDKTDTIHIGNYMVQGTPGLFELLFKSIPDNNKVRENDKEVYKQILELTNAHFQEYNPLKKIASSNSYKYKKIISPLFKEPKGSGLLPVNDNKIDYIRWNDPNELVSRLELLIASREAGNTAHLAEIASIEEELREENIIQ</sequence>
<dbReference type="Proteomes" id="UP001152759">
    <property type="component" value="Chromosome 1"/>
</dbReference>
<dbReference type="AlphaFoldDB" id="A0A9P0A1I5"/>
<dbReference type="Pfam" id="PF26634">
    <property type="entry name" value="DUF8207"/>
    <property type="match status" value="1"/>
</dbReference>
<evidence type="ECO:0000256" key="1">
    <source>
        <dbReference type="SAM" id="MobiDB-lite"/>
    </source>
</evidence>
<gene>
    <name evidence="3" type="ORF">BEMITA_LOCUS1894</name>
</gene>
<evidence type="ECO:0000313" key="3">
    <source>
        <dbReference type="EMBL" id="CAH0382342.1"/>
    </source>
</evidence>
<protein>
    <recommendedName>
        <fullName evidence="2">DUF8207 domain-containing protein</fullName>
    </recommendedName>
</protein>
<feature type="compositionally biased region" description="Acidic residues" evidence="1">
    <location>
        <begin position="87"/>
        <end position="99"/>
    </location>
</feature>
<proteinExistence type="predicted"/>
<evidence type="ECO:0000259" key="2">
    <source>
        <dbReference type="Pfam" id="PF26634"/>
    </source>
</evidence>
<accession>A0A9P0A1I5</accession>
<dbReference type="PANTHER" id="PTHR35374">
    <property type="entry name" value="CYCLIN-DEPENDENT KINASE 11A-LIKE"/>
    <property type="match status" value="1"/>
</dbReference>
<feature type="domain" description="DUF8207" evidence="2">
    <location>
        <begin position="143"/>
        <end position="244"/>
    </location>
</feature>
<keyword evidence="4" id="KW-1185">Reference proteome</keyword>
<name>A0A9P0A1I5_BEMTA</name>